<accession>A0ABX7VHW6</accession>
<evidence type="ECO:0000313" key="1">
    <source>
        <dbReference type="EMBL" id="QTL40319.1"/>
    </source>
</evidence>
<dbReference type="RefSeq" id="WP_209027871.1">
    <property type="nucleotide sequence ID" value="NZ_CP072455.1"/>
</dbReference>
<name>A0ABX7VHW6_XENBU</name>
<keyword evidence="2" id="KW-1185">Reference proteome</keyword>
<dbReference type="EMBL" id="CP072455">
    <property type="protein sequence ID" value="QTL40319.1"/>
    <property type="molecule type" value="Genomic_DNA"/>
</dbReference>
<reference evidence="1 2" key="1">
    <citation type="submission" date="2021-03" db="EMBL/GenBank/DDBJ databases">
        <title>Complete Genome Sequence Data of Xenorhabdus budapestensis strain C72, a Candidate Biological Control Agent, from China.</title>
        <authorList>
            <person name="LI B."/>
            <person name="WANG S."/>
            <person name="QIU D."/>
        </authorList>
    </citation>
    <scope>NUCLEOTIDE SEQUENCE [LARGE SCALE GENOMIC DNA]</scope>
    <source>
        <strain evidence="1 2">C-7-2</strain>
    </source>
</reference>
<protein>
    <submittedName>
        <fullName evidence="1">Uncharacterized protein</fullName>
    </submittedName>
</protein>
<evidence type="ECO:0000313" key="2">
    <source>
        <dbReference type="Proteomes" id="UP000665047"/>
    </source>
</evidence>
<dbReference type="Proteomes" id="UP000665047">
    <property type="component" value="Chromosome"/>
</dbReference>
<gene>
    <name evidence="1" type="ORF">HGO23_02580</name>
</gene>
<sequence length="123" mass="14705">MKQYLTDSPQNITLNEIARELVQIEREYPDAHDNGLQERTKRKGNSHSIDCLTEDFIEQVRQCIDFLYWSDLITTTNQKPNRKYTAYSWRYTVEHWQREVKKEDTGNSYTCMMAFIVACRLET</sequence>
<organism evidence="1 2">
    <name type="scientific">Xenorhabdus budapestensis</name>
    <dbReference type="NCBI Taxonomy" id="290110"/>
    <lineage>
        <taxon>Bacteria</taxon>
        <taxon>Pseudomonadati</taxon>
        <taxon>Pseudomonadota</taxon>
        <taxon>Gammaproteobacteria</taxon>
        <taxon>Enterobacterales</taxon>
        <taxon>Morganellaceae</taxon>
        <taxon>Xenorhabdus</taxon>
    </lineage>
</organism>
<proteinExistence type="predicted"/>